<dbReference type="OrthoDB" id="9781189at2"/>
<dbReference type="Gene3D" id="3.60.15.10">
    <property type="entry name" value="Ribonuclease Z/Hydroxyacylglutathione hydrolase-like"/>
    <property type="match status" value="1"/>
</dbReference>
<protein>
    <recommendedName>
        <fullName evidence="1">Metallo-beta-lactamase domain-containing protein</fullName>
    </recommendedName>
</protein>
<gene>
    <name evidence="2" type="ORF">C5O19_04200</name>
</gene>
<comment type="caution">
    <text evidence="2">The sequence shown here is derived from an EMBL/GenBank/DDBJ whole genome shotgun (WGS) entry which is preliminary data.</text>
</comment>
<organism evidence="2 3">
    <name type="scientific">Siphonobacter curvatus</name>
    <dbReference type="NCBI Taxonomy" id="2094562"/>
    <lineage>
        <taxon>Bacteria</taxon>
        <taxon>Pseudomonadati</taxon>
        <taxon>Bacteroidota</taxon>
        <taxon>Cytophagia</taxon>
        <taxon>Cytophagales</taxon>
        <taxon>Cytophagaceae</taxon>
        <taxon>Siphonobacter</taxon>
    </lineage>
</organism>
<evidence type="ECO:0000313" key="2">
    <source>
        <dbReference type="EMBL" id="PQA58869.1"/>
    </source>
</evidence>
<dbReference type="PANTHER" id="PTHR42663:SF6">
    <property type="entry name" value="HYDROLASE C777.06C-RELATED"/>
    <property type="match status" value="1"/>
</dbReference>
<dbReference type="InterPro" id="IPR001279">
    <property type="entry name" value="Metallo-B-lactamas"/>
</dbReference>
<keyword evidence="3" id="KW-1185">Reference proteome</keyword>
<evidence type="ECO:0000313" key="3">
    <source>
        <dbReference type="Proteomes" id="UP000239590"/>
    </source>
</evidence>
<dbReference type="EMBL" id="PTRA01000001">
    <property type="protein sequence ID" value="PQA58869.1"/>
    <property type="molecule type" value="Genomic_DNA"/>
</dbReference>
<dbReference type="PANTHER" id="PTHR42663">
    <property type="entry name" value="HYDROLASE C777.06C-RELATED-RELATED"/>
    <property type="match status" value="1"/>
</dbReference>
<dbReference type="SMART" id="SM00849">
    <property type="entry name" value="Lactamase_B"/>
    <property type="match status" value="1"/>
</dbReference>
<dbReference type="CDD" id="cd16279">
    <property type="entry name" value="metallo-hydrolase-like_MBL-fold"/>
    <property type="match status" value="1"/>
</dbReference>
<reference evidence="3" key="1">
    <citation type="submission" date="2018-02" db="EMBL/GenBank/DDBJ databases">
        <title>Genome sequencing of Solimonas sp. HR-BB.</title>
        <authorList>
            <person name="Lee Y."/>
            <person name="Jeon C.O."/>
        </authorList>
    </citation>
    <scope>NUCLEOTIDE SEQUENCE [LARGE SCALE GENOMIC DNA]</scope>
    <source>
        <strain evidence="3">HR-U</strain>
    </source>
</reference>
<dbReference type="RefSeq" id="WP_104710038.1">
    <property type="nucleotide sequence ID" value="NZ_PTRA01000001.1"/>
</dbReference>
<sequence length="254" mass="28709">MQVTFLGTGTSQGVPVIGCDCPVCRSLDFRDKRLRVSMHVEADGRSLVIDTGPDFRTQALRERIMHLDAVVFTHAHKDHTAGLDDVRPFNFRQNSDIPLYGQAAVLEQIKVEFAYAFAEHKYPGTPRLQLHPIENKPFEILGLQLIPIEVMHHKLPVFGYRIGDFSYITDANFIAEPELEKLRNSKVLVINALHKGPRHLSHFILPEALEIIEKLQPKVAYLTHISHSMGLHAQVEAELPPHVHLAYDGLKITL</sequence>
<name>A0A2S7IMI9_9BACT</name>
<dbReference type="AlphaFoldDB" id="A0A2S7IMI9"/>
<dbReference type="InterPro" id="IPR036866">
    <property type="entry name" value="RibonucZ/Hydroxyglut_hydro"/>
</dbReference>
<feature type="domain" description="Metallo-beta-lactamase" evidence="1">
    <location>
        <begin position="34"/>
        <end position="224"/>
    </location>
</feature>
<accession>A0A2S7IMI9</accession>
<dbReference type="Pfam" id="PF12706">
    <property type="entry name" value="Lactamase_B_2"/>
    <property type="match status" value="1"/>
</dbReference>
<proteinExistence type="predicted"/>
<evidence type="ECO:0000259" key="1">
    <source>
        <dbReference type="SMART" id="SM00849"/>
    </source>
</evidence>
<dbReference type="Proteomes" id="UP000239590">
    <property type="component" value="Unassembled WGS sequence"/>
</dbReference>
<dbReference type="SUPFAM" id="SSF56281">
    <property type="entry name" value="Metallo-hydrolase/oxidoreductase"/>
    <property type="match status" value="1"/>
</dbReference>